<dbReference type="VEuPathDB" id="FungiDB:BD410DRAFT_536085"/>
<keyword evidence="3" id="KW-1185">Reference proteome</keyword>
<accession>A0A4Y7PQQ1</accession>
<name>A0A4Y7PQQ1_9AGAM</name>
<dbReference type="EMBL" id="ML170216">
    <property type="protein sequence ID" value="TDL17773.1"/>
    <property type="molecule type" value="Genomic_DNA"/>
</dbReference>
<reference evidence="2 3" key="1">
    <citation type="submission" date="2018-06" db="EMBL/GenBank/DDBJ databases">
        <title>A transcriptomic atlas of mushroom development highlights an independent origin of complex multicellularity.</title>
        <authorList>
            <consortium name="DOE Joint Genome Institute"/>
            <person name="Krizsan K."/>
            <person name="Almasi E."/>
            <person name="Merenyi Z."/>
            <person name="Sahu N."/>
            <person name="Viragh M."/>
            <person name="Koszo T."/>
            <person name="Mondo S."/>
            <person name="Kiss B."/>
            <person name="Balint B."/>
            <person name="Kues U."/>
            <person name="Barry K."/>
            <person name="Hegedus J.C."/>
            <person name="Henrissat B."/>
            <person name="Johnson J."/>
            <person name="Lipzen A."/>
            <person name="Ohm R."/>
            <person name="Nagy I."/>
            <person name="Pangilinan J."/>
            <person name="Yan J."/>
            <person name="Xiong Y."/>
            <person name="Grigoriev I.V."/>
            <person name="Hibbett D.S."/>
            <person name="Nagy L.G."/>
        </authorList>
    </citation>
    <scope>NUCLEOTIDE SEQUENCE [LARGE SCALE GENOMIC DNA]</scope>
    <source>
        <strain evidence="2 3">SZMC22713</strain>
    </source>
</reference>
<dbReference type="Proteomes" id="UP000294933">
    <property type="component" value="Unassembled WGS sequence"/>
</dbReference>
<feature type="region of interest" description="Disordered" evidence="1">
    <location>
        <begin position="129"/>
        <end position="152"/>
    </location>
</feature>
<evidence type="ECO:0000313" key="3">
    <source>
        <dbReference type="Proteomes" id="UP000294933"/>
    </source>
</evidence>
<proteinExistence type="predicted"/>
<evidence type="ECO:0000256" key="1">
    <source>
        <dbReference type="SAM" id="MobiDB-lite"/>
    </source>
</evidence>
<organism evidence="2 3">
    <name type="scientific">Rickenella mellea</name>
    <dbReference type="NCBI Taxonomy" id="50990"/>
    <lineage>
        <taxon>Eukaryota</taxon>
        <taxon>Fungi</taxon>
        <taxon>Dikarya</taxon>
        <taxon>Basidiomycota</taxon>
        <taxon>Agaricomycotina</taxon>
        <taxon>Agaricomycetes</taxon>
        <taxon>Hymenochaetales</taxon>
        <taxon>Rickenellaceae</taxon>
        <taxon>Rickenella</taxon>
    </lineage>
</organism>
<sequence>MFSISDETALFNRNRQSPCGTTADPRVDTLCDVHPIQQRRDGSKEMNQSIVDDGWGLDDERNELSLGRFKIYMNEFSSDCTYERVRGLVTGSPLYSTKFQSMHWSRVGARVVPVNRSTRAEQIAGDRVSKNIGDGRSNKDENAVRPDVVHHL</sequence>
<protein>
    <submittedName>
        <fullName evidence="2">Uncharacterized protein</fullName>
    </submittedName>
</protein>
<feature type="compositionally biased region" description="Basic and acidic residues" evidence="1">
    <location>
        <begin position="136"/>
        <end position="152"/>
    </location>
</feature>
<gene>
    <name evidence="2" type="ORF">BD410DRAFT_536085</name>
</gene>
<dbReference type="AlphaFoldDB" id="A0A4Y7PQQ1"/>
<evidence type="ECO:0000313" key="2">
    <source>
        <dbReference type="EMBL" id="TDL17773.1"/>
    </source>
</evidence>